<comment type="similarity">
    <text evidence="1">Belongs to the glycerophosphoryl diester phosphodiesterase family.</text>
</comment>
<dbReference type="Proteomes" id="UP000027439">
    <property type="component" value="Unassembled WGS sequence"/>
</dbReference>
<reference evidence="8 9" key="1">
    <citation type="submission" date="2014-03" db="EMBL/GenBank/DDBJ databases">
        <title>Draft Genome Sequences of Four Burkholderia Strains.</title>
        <authorList>
            <person name="Liu X.Y."/>
            <person name="Li C.X."/>
            <person name="Xu J.H."/>
        </authorList>
    </citation>
    <scope>NUCLEOTIDE SEQUENCE [LARGE SCALE GENOMIC DNA]</scope>
    <source>
        <strain evidence="8 9">R27</strain>
    </source>
</reference>
<dbReference type="SUPFAM" id="SSF51695">
    <property type="entry name" value="PLC-like phosphodiesterases"/>
    <property type="match status" value="1"/>
</dbReference>
<dbReference type="GO" id="GO:0006629">
    <property type="term" value="P:lipid metabolic process"/>
    <property type="evidence" value="ECO:0007669"/>
    <property type="project" value="InterPro"/>
</dbReference>
<dbReference type="Pfam" id="PF03009">
    <property type="entry name" value="GDPD"/>
    <property type="match status" value="1"/>
</dbReference>
<dbReference type="eggNOG" id="COG0584">
    <property type="taxonomic scope" value="Bacteria"/>
</dbReference>
<dbReference type="PROSITE" id="PS51704">
    <property type="entry name" value="GP_PDE"/>
    <property type="match status" value="1"/>
</dbReference>
<comment type="caution">
    <text evidence="8">The sequence shown here is derived from an EMBL/GenBank/DDBJ whole genome shotgun (WGS) entry which is preliminary data.</text>
</comment>
<dbReference type="STRING" id="1071679.BG57_27715"/>
<sequence>MALAACHGDGNNTTPAAPSPAAFSTLDGKMALVIGHRGLPGLRPEETQPSYELAATNGADALEEDLHLSKDCVLVARHNPWLSDNTNIADVAKTNASVAARKRTVPGVLVNVKWQTTPQTGPSQYLTDLTDPNDPKSVLKSLIVDGEDHTGDWSITDFTAAELGTLIGGTTYDAASERPTEYNGKYPVLTFQQIIDIAKAQSAATGRAISVYPETKNPTWNNAQAIANGCGAPGSHPLEDALIKILNDNNLNTHDAAVFVQSFEPSSLQYMRAHGLNTKAVQLIDGYDVDYRTGAVVYNEITDSRPFDWTVAGDPRWFDAMLTPQGLAQIKTYADGIGPWKPQIVPLKITPFPATNADGSPFVGSTTQATSQPATSVIADAHKAGLFVHVFTFRNEKKYLAADYNGDPAAEYLKFYRLGVDGVFTDFANTGYAARAAYLKELGR</sequence>
<name>A0A069PE91_9BURK</name>
<feature type="domain" description="GP-PDE" evidence="7">
    <location>
        <begin position="31"/>
        <end position="435"/>
    </location>
</feature>
<dbReference type="GO" id="GO:0006071">
    <property type="term" value="P:glycerol metabolic process"/>
    <property type="evidence" value="ECO:0007669"/>
    <property type="project" value="UniProtKB-KW"/>
</dbReference>
<comment type="catalytic activity">
    <reaction evidence="6">
        <text>a sn-glycero-3-phosphodiester + H2O = an alcohol + sn-glycerol 3-phosphate + H(+)</text>
        <dbReference type="Rhea" id="RHEA:12969"/>
        <dbReference type="ChEBI" id="CHEBI:15377"/>
        <dbReference type="ChEBI" id="CHEBI:15378"/>
        <dbReference type="ChEBI" id="CHEBI:30879"/>
        <dbReference type="ChEBI" id="CHEBI:57597"/>
        <dbReference type="ChEBI" id="CHEBI:83408"/>
        <dbReference type="EC" id="3.1.4.46"/>
    </reaction>
</comment>
<dbReference type="Gene3D" id="3.20.20.190">
    <property type="entry name" value="Phosphatidylinositol (PI) phosphodiesterase"/>
    <property type="match status" value="1"/>
</dbReference>
<keyword evidence="4" id="KW-0319">Glycerol metabolism</keyword>
<dbReference type="InterPro" id="IPR030395">
    <property type="entry name" value="GP_PDE_dom"/>
</dbReference>
<evidence type="ECO:0000259" key="7">
    <source>
        <dbReference type="PROSITE" id="PS51704"/>
    </source>
</evidence>
<dbReference type="PANTHER" id="PTHR43620">
    <property type="entry name" value="GLYCEROPHOSPHORYL DIESTER PHOSPHODIESTERASE"/>
    <property type="match status" value="1"/>
</dbReference>
<accession>A0A069PE91</accession>
<protein>
    <recommendedName>
        <fullName evidence="2">glycerophosphodiester phosphodiesterase</fullName>
        <ecNumber evidence="2">3.1.4.46</ecNumber>
    </recommendedName>
</protein>
<dbReference type="InterPro" id="IPR017946">
    <property type="entry name" value="PLC-like_Pdiesterase_TIM-brl"/>
</dbReference>
<evidence type="ECO:0000313" key="8">
    <source>
        <dbReference type="EMBL" id="KDR35626.1"/>
    </source>
</evidence>
<organism evidence="8 9">
    <name type="scientific">Caballeronia grimmiae</name>
    <dbReference type="NCBI Taxonomy" id="1071679"/>
    <lineage>
        <taxon>Bacteria</taxon>
        <taxon>Pseudomonadati</taxon>
        <taxon>Pseudomonadota</taxon>
        <taxon>Betaproteobacteria</taxon>
        <taxon>Burkholderiales</taxon>
        <taxon>Burkholderiaceae</taxon>
        <taxon>Caballeronia</taxon>
    </lineage>
</organism>
<gene>
    <name evidence="8" type="ORF">BG57_27715</name>
</gene>
<evidence type="ECO:0000313" key="9">
    <source>
        <dbReference type="Proteomes" id="UP000027439"/>
    </source>
</evidence>
<dbReference type="GO" id="GO:0008889">
    <property type="term" value="F:glycerophosphodiester phosphodiesterase activity"/>
    <property type="evidence" value="ECO:0007669"/>
    <property type="project" value="UniProtKB-EC"/>
</dbReference>
<keyword evidence="5" id="KW-0378">Hydrolase</keyword>
<keyword evidence="3" id="KW-0732">Signal</keyword>
<evidence type="ECO:0000256" key="1">
    <source>
        <dbReference type="ARBA" id="ARBA00007277"/>
    </source>
</evidence>
<proteinExistence type="inferred from homology"/>
<evidence type="ECO:0000256" key="5">
    <source>
        <dbReference type="ARBA" id="ARBA00022801"/>
    </source>
</evidence>
<evidence type="ECO:0000256" key="2">
    <source>
        <dbReference type="ARBA" id="ARBA00012247"/>
    </source>
</evidence>
<evidence type="ECO:0000256" key="6">
    <source>
        <dbReference type="ARBA" id="ARBA00047512"/>
    </source>
</evidence>
<dbReference type="EMBL" id="JFHE01000006">
    <property type="protein sequence ID" value="KDR35626.1"/>
    <property type="molecule type" value="Genomic_DNA"/>
</dbReference>
<dbReference type="EC" id="3.1.4.46" evidence="2"/>
<dbReference type="PANTHER" id="PTHR43620:SF7">
    <property type="entry name" value="GLYCEROPHOSPHODIESTER PHOSPHODIESTERASE GDPD5-RELATED"/>
    <property type="match status" value="1"/>
</dbReference>
<evidence type="ECO:0000256" key="4">
    <source>
        <dbReference type="ARBA" id="ARBA00022798"/>
    </source>
</evidence>
<evidence type="ECO:0000256" key="3">
    <source>
        <dbReference type="ARBA" id="ARBA00022729"/>
    </source>
</evidence>
<dbReference type="AlphaFoldDB" id="A0A069PE91"/>